<dbReference type="KEGG" id="lsx:H8B22_05235"/>
<reference evidence="1 2" key="1">
    <citation type="submission" date="2020-08" db="EMBL/GenBank/DDBJ databases">
        <title>Lysobacter sp. II4 sp. nov., isolated from soil.</title>
        <authorList>
            <person name="Woo C.Y."/>
            <person name="Kim J."/>
        </authorList>
    </citation>
    <scope>NUCLEOTIDE SEQUENCE [LARGE SCALE GENOMIC DNA]</scope>
    <source>
        <strain evidence="1 2">II4</strain>
    </source>
</reference>
<dbReference type="InterPro" id="IPR011335">
    <property type="entry name" value="Restrct_endonuc-II-like"/>
</dbReference>
<dbReference type="AlphaFoldDB" id="A0A7H0FZZ5"/>
<keyword evidence="1" id="KW-0255">Endonuclease</keyword>
<dbReference type="EMBL" id="CP060820">
    <property type="protein sequence ID" value="QNP41611.1"/>
    <property type="molecule type" value="Genomic_DNA"/>
</dbReference>
<evidence type="ECO:0000313" key="2">
    <source>
        <dbReference type="Proteomes" id="UP000516018"/>
    </source>
</evidence>
<accession>A0A7H0FZZ5</accession>
<dbReference type="RefSeq" id="WP_187713047.1">
    <property type="nucleotide sequence ID" value="NZ_CP060820.1"/>
</dbReference>
<evidence type="ECO:0000313" key="1">
    <source>
        <dbReference type="EMBL" id="QNP41611.1"/>
    </source>
</evidence>
<name>A0A7H0FZZ5_9GAMM</name>
<keyword evidence="1" id="KW-0378">Hydrolase</keyword>
<protein>
    <submittedName>
        <fullName evidence="1">TnsA endonuclease N-terminal domain-containing protein</fullName>
    </submittedName>
</protein>
<organism evidence="1 2">
    <name type="scientific">Agrilutibacter terrestris</name>
    <dbReference type="NCBI Taxonomy" id="2865112"/>
    <lineage>
        <taxon>Bacteria</taxon>
        <taxon>Pseudomonadati</taxon>
        <taxon>Pseudomonadota</taxon>
        <taxon>Gammaproteobacteria</taxon>
        <taxon>Lysobacterales</taxon>
        <taxon>Lysobacteraceae</taxon>
        <taxon>Agrilutibacter</taxon>
    </lineage>
</organism>
<dbReference type="Gene3D" id="3.40.1350.10">
    <property type="match status" value="1"/>
</dbReference>
<keyword evidence="1" id="KW-0540">Nuclease</keyword>
<dbReference type="GO" id="GO:0003676">
    <property type="term" value="F:nucleic acid binding"/>
    <property type="evidence" value="ECO:0007669"/>
    <property type="project" value="InterPro"/>
</dbReference>
<dbReference type="SUPFAM" id="SSF52980">
    <property type="entry name" value="Restriction endonuclease-like"/>
    <property type="match status" value="1"/>
</dbReference>
<keyword evidence="2" id="KW-1185">Reference proteome</keyword>
<dbReference type="GO" id="GO:0004519">
    <property type="term" value="F:endonuclease activity"/>
    <property type="evidence" value="ECO:0007669"/>
    <property type="project" value="UniProtKB-KW"/>
</dbReference>
<dbReference type="CDD" id="cd22362">
    <property type="entry name" value="TnsA_endonuclease-like"/>
    <property type="match status" value="1"/>
</dbReference>
<proteinExistence type="predicted"/>
<gene>
    <name evidence="1" type="ORF">H8B22_05235</name>
</gene>
<dbReference type="Proteomes" id="UP000516018">
    <property type="component" value="Chromosome"/>
</dbReference>
<sequence>MKLTMAKLAAAIQEGRGTGTGDAYQPWIAITRRTSSPHSNLNVGPVPYLKRLTHFLSRAERQFGLYLWWLGANDVREQYPLWPWPHLHPEAQIAPRAEARYHPGTQAIAEEAGITLHSYPGTRIAHVLTIDMIATVPQSMNPKRLIGISCKPKSIVEAGLPTDRDMERIELDRRYCVVGDIPFRLAHPEQLPPKLLVGLHAISPIERRATLMKIVHSEPYQKYVDLLQCTAYDRPAWIASKEAGARVGWSVPEEQRAFRIAIWHQHVDHDLSRGITTTRPLVTGGMALREKGRQKWFGEAT</sequence>
<dbReference type="InterPro" id="IPR011856">
    <property type="entry name" value="tRNA_endonuc-like_dom_sf"/>
</dbReference>